<dbReference type="InterPro" id="IPR040234">
    <property type="entry name" value="QC/QCL"/>
</dbReference>
<reference evidence="4 5" key="1">
    <citation type="submission" date="2019-03" db="EMBL/GenBank/DDBJ databases">
        <title>Single cell metagenomics reveals metabolic interactions within the superorganism composed of flagellate Streblomastix strix and complex community of Bacteroidetes bacteria on its surface.</title>
        <authorList>
            <person name="Treitli S.C."/>
            <person name="Kolisko M."/>
            <person name="Husnik F."/>
            <person name="Keeling P."/>
            <person name="Hampl V."/>
        </authorList>
    </citation>
    <scope>NUCLEOTIDE SEQUENCE [LARGE SCALE GENOMIC DNA]</scope>
    <source>
        <strain evidence="4">St1</strain>
    </source>
</reference>
<accession>A0A5M8NX33</accession>
<dbReference type="PROSITE" id="PS51257">
    <property type="entry name" value="PROKAR_LIPOPROTEIN"/>
    <property type="match status" value="1"/>
</dbReference>
<evidence type="ECO:0000256" key="2">
    <source>
        <dbReference type="ARBA" id="ARBA00023315"/>
    </source>
</evidence>
<dbReference type="PANTHER" id="PTHR12283:SF6">
    <property type="entry name" value="GLUTAMINYL-PEPTIDE CYCLOTRANSFERASE-RELATED"/>
    <property type="match status" value="1"/>
</dbReference>
<keyword evidence="2" id="KW-0012">Acyltransferase</keyword>
<evidence type="ECO:0000259" key="3">
    <source>
        <dbReference type="Pfam" id="PF04389"/>
    </source>
</evidence>
<dbReference type="AlphaFoldDB" id="A0A5M8NX33"/>
<dbReference type="SUPFAM" id="SSF53187">
    <property type="entry name" value="Zn-dependent exopeptidases"/>
    <property type="match status" value="1"/>
</dbReference>
<gene>
    <name evidence="4" type="ORF">EZS26_002808</name>
</gene>
<dbReference type="Proteomes" id="UP000324575">
    <property type="component" value="Unassembled WGS sequence"/>
</dbReference>
<dbReference type="GO" id="GO:0008270">
    <property type="term" value="F:zinc ion binding"/>
    <property type="evidence" value="ECO:0007669"/>
    <property type="project" value="TreeGrafter"/>
</dbReference>
<dbReference type="Gene3D" id="3.40.630.10">
    <property type="entry name" value="Zn peptidases"/>
    <property type="match status" value="1"/>
</dbReference>
<comment type="caution">
    <text evidence="4">The sequence shown here is derived from an EMBL/GenBank/DDBJ whole genome shotgun (WGS) entry which is preliminary data.</text>
</comment>
<feature type="domain" description="Peptidase M28" evidence="3">
    <location>
        <begin position="99"/>
        <end position="321"/>
    </location>
</feature>
<name>A0A5M8NX33_9BACT</name>
<dbReference type="InterPro" id="IPR007484">
    <property type="entry name" value="Peptidase_M28"/>
</dbReference>
<dbReference type="PANTHER" id="PTHR12283">
    <property type="entry name" value="GLUTAMINYL-PEPTIDE CYCLOTRANSFERASE"/>
    <property type="match status" value="1"/>
</dbReference>
<proteinExistence type="predicted"/>
<organism evidence="4 5">
    <name type="scientific">Candidatus Ordinivivax streblomastigis</name>
    <dbReference type="NCBI Taxonomy" id="2540710"/>
    <lineage>
        <taxon>Bacteria</taxon>
        <taxon>Pseudomonadati</taxon>
        <taxon>Bacteroidota</taxon>
        <taxon>Bacteroidia</taxon>
        <taxon>Bacteroidales</taxon>
        <taxon>Candidatus Ordinivivax</taxon>
    </lineage>
</organism>
<protein>
    <recommendedName>
        <fullName evidence="3">Peptidase M28 domain-containing protein</fullName>
    </recommendedName>
</protein>
<keyword evidence="1" id="KW-0808">Transferase</keyword>
<evidence type="ECO:0000313" key="4">
    <source>
        <dbReference type="EMBL" id="KAA6301027.1"/>
    </source>
</evidence>
<dbReference type="Pfam" id="PF04389">
    <property type="entry name" value="Peptidase_M28"/>
    <property type="match status" value="1"/>
</dbReference>
<evidence type="ECO:0000313" key="5">
    <source>
        <dbReference type="Proteomes" id="UP000324575"/>
    </source>
</evidence>
<dbReference type="EMBL" id="SNRX01000032">
    <property type="protein sequence ID" value="KAA6301027.1"/>
    <property type="molecule type" value="Genomic_DNA"/>
</dbReference>
<sequence length="326" mass="36916">MTNKIFLIIAILVFGFSCKPNQTENFKVLQKGFVPELDADSAYHYTAQQVAFGPRVPNTPAHQACGNYLADELRRFGAEVIEQETTLYTYKQQAIHSKNIIASFQPENKNRVLLCAHWDSRPFADQDPNPVNHKHAIDGANDGAGACGLLLEIARQIGLQSTTTGIDIILFDAEDWGTPEFEQEIYGSQGWCLGSQYWAQHPHIPNYSARFGILLDMVSAPNAQFYKEYFSMRNAQRIVTKVWATAEVLGYNQYFINQEGPAITDDHNEIFKYRHIPCIDIIQTDANDNHRFGTYWHTLNDNMQAVSTETMKAVGQVVLSVIYNEK</sequence>
<dbReference type="GO" id="GO:0016603">
    <property type="term" value="F:glutaminyl-peptide cyclotransferase activity"/>
    <property type="evidence" value="ECO:0007669"/>
    <property type="project" value="TreeGrafter"/>
</dbReference>
<evidence type="ECO:0000256" key="1">
    <source>
        <dbReference type="ARBA" id="ARBA00022679"/>
    </source>
</evidence>